<comment type="subcellular location">
    <subcellularLocation>
        <location evidence="1">Endomembrane system</location>
        <topology evidence="1">Multi-pass membrane protein</topology>
    </subcellularLocation>
</comment>
<dbReference type="Proteomes" id="UP000237662">
    <property type="component" value="Unassembled WGS sequence"/>
</dbReference>
<proteinExistence type="predicted"/>
<keyword evidence="2 8" id="KW-0812">Transmembrane</keyword>
<organism evidence="10 11">
    <name type="scientific">Neolewinella xylanilytica</name>
    <dbReference type="NCBI Taxonomy" id="1514080"/>
    <lineage>
        <taxon>Bacteria</taxon>
        <taxon>Pseudomonadati</taxon>
        <taxon>Bacteroidota</taxon>
        <taxon>Saprospiria</taxon>
        <taxon>Saprospirales</taxon>
        <taxon>Lewinellaceae</taxon>
        <taxon>Neolewinella</taxon>
    </lineage>
</organism>
<keyword evidence="3 8" id="KW-1133">Transmembrane helix</keyword>
<dbReference type="EMBL" id="PTJC01000008">
    <property type="protein sequence ID" value="PPK84388.1"/>
    <property type="molecule type" value="Genomic_DNA"/>
</dbReference>
<evidence type="ECO:0000313" key="10">
    <source>
        <dbReference type="EMBL" id="PPK84388.1"/>
    </source>
</evidence>
<evidence type="ECO:0000256" key="2">
    <source>
        <dbReference type="ARBA" id="ARBA00022692"/>
    </source>
</evidence>
<keyword evidence="6 8" id="KW-0472">Membrane</keyword>
<feature type="domain" description="Fatty acid hydroxylase" evidence="9">
    <location>
        <begin position="150"/>
        <end position="283"/>
    </location>
</feature>
<evidence type="ECO:0000256" key="1">
    <source>
        <dbReference type="ARBA" id="ARBA00004127"/>
    </source>
</evidence>
<evidence type="ECO:0000256" key="8">
    <source>
        <dbReference type="SAM" id="Phobius"/>
    </source>
</evidence>
<evidence type="ECO:0000256" key="5">
    <source>
        <dbReference type="ARBA" id="ARBA00023098"/>
    </source>
</evidence>
<dbReference type="PANTHER" id="PTHR21624:SF1">
    <property type="entry name" value="ALKYLGLYCEROL MONOOXYGENASE"/>
    <property type="match status" value="1"/>
</dbReference>
<keyword evidence="5" id="KW-0443">Lipid metabolism</keyword>
<protein>
    <submittedName>
        <fullName evidence="10">Fatty acid hydroxylase family protein</fullName>
    </submittedName>
</protein>
<name>A0A2S6I0J8_9BACT</name>
<evidence type="ECO:0000259" key="9">
    <source>
        <dbReference type="Pfam" id="PF04116"/>
    </source>
</evidence>
<dbReference type="GO" id="GO:0008610">
    <property type="term" value="P:lipid biosynthetic process"/>
    <property type="evidence" value="ECO:0007669"/>
    <property type="project" value="InterPro"/>
</dbReference>
<dbReference type="Pfam" id="PF04116">
    <property type="entry name" value="FA_hydroxylase"/>
    <property type="match status" value="1"/>
</dbReference>
<feature type="region of interest" description="Disordered" evidence="7">
    <location>
        <begin position="360"/>
        <end position="381"/>
    </location>
</feature>
<keyword evidence="4" id="KW-0560">Oxidoreductase</keyword>
<reference evidence="10 11" key="1">
    <citation type="submission" date="2018-02" db="EMBL/GenBank/DDBJ databases">
        <title>Genomic Encyclopedia of Archaeal and Bacterial Type Strains, Phase II (KMG-II): from individual species to whole genera.</title>
        <authorList>
            <person name="Goeker M."/>
        </authorList>
    </citation>
    <scope>NUCLEOTIDE SEQUENCE [LARGE SCALE GENOMIC DNA]</scope>
    <source>
        <strain evidence="10 11">DSM 29526</strain>
    </source>
</reference>
<evidence type="ECO:0000256" key="6">
    <source>
        <dbReference type="ARBA" id="ARBA00023136"/>
    </source>
</evidence>
<evidence type="ECO:0000256" key="4">
    <source>
        <dbReference type="ARBA" id="ARBA00023002"/>
    </source>
</evidence>
<dbReference type="PANTHER" id="PTHR21624">
    <property type="entry name" value="STEROL DESATURASE-RELATED PROTEIN"/>
    <property type="match status" value="1"/>
</dbReference>
<dbReference type="InterPro" id="IPR051689">
    <property type="entry name" value="Sterol_desaturase/TMEM195"/>
</dbReference>
<feature type="transmembrane region" description="Helical" evidence="8">
    <location>
        <begin position="203"/>
        <end position="232"/>
    </location>
</feature>
<dbReference type="GO" id="GO:0005506">
    <property type="term" value="F:iron ion binding"/>
    <property type="evidence" value="ECO:0007669"/>
    <property type="project" value="InterPro"/>
</dbReference>
<comment type="caution">
    <text evidence="10">The sequence shown here is derived from an EMBL/GenBank/DDBJ whole genome shotgun (WGS) entry which is preliminary data.</text>
</comment>
<dbReference type="RefSeq" id="WP_245911571.1">
    <property type="nucleotide sequence ID" value="NZ_PTJC01000008.1"/>
</dbReference>
<dbReference type="GO" id="GO:0050479">
    <property type="term" value="F:glyceryl-ether monooxygenase activity"/>
    <property type="evidence" value="ECO:0007669"/>
    <property type="project" value="TreeGrafter"/>
</dbReference>
<evidence type="ECO:0000313" key="11">
    <source>
        <dbReference type="Proteomes" id="UP000237662"/>
    </source>
</evidence>
<evidence type="ECO:0000256" key="3">
    <source>
        <dbReference type="ARBA" id="ARBA00022989"/>
    </source>
</evidence>
<dbReference type="GO" id="GO:0006643">
    <property type="term" value="P:membrane lipid metabolic process"/>
    <property type="evidence" value="ECO:0007669"/>
    <property type="project" value="TreeGrafter"/>
</dbReference>
<dbReference type="GO" id="GO:0012505">
    <property type="term" value="C:endomembrane system"/>
    <property type="evidence" value="ECO:0007669"/>
    <property type="project" value="UniProtKB-SubCell"/>
</dbReference>
<gene>
    <name evidence="10" type="ORF">CLV84_4158</name>
</gene>
<dbReference type="GO" id="GO:0016020">
    <property type="term" value="C:membrane"/>
    <property type="evidence" value="ECO:0007669"/>
    <property type="project" value="GOC"/>
</dbReference>
<accession>A0A2S6I0J8</accession>
<dbReference type="InterPro" id="IPR006694">
    <property type="entry name" value="Fatty_acid_hydroxylase"/>
</dbReference>
<evidence type="ECO:0000256" key="7">
    <source>
        <dbReference type="SAM" id="MobiDB-lite"/>
    </source>
</evidence>
<feature type="transmembrane region" description="Helical" evidence="8">
    <location>
        <begin position="108"/>
        <end position="135"/>
    </location>
</feature>
<feature type="transmembrane region" description="Helical" evidence="8">
    <location>
        <begin position="20"/>
        <end position="37"/>
    </location>
</feature>
<feature type="transmembrane region" description="Helical" evidence="8">
    <location>
        <begin position="147"/>
        <end position="164"/>
    </location>
</feature>
<dbReference type="AlphaFoldDB" id="A0A2S6I0J8"/>
<sequence length="381" mass="44967">MTKPLYTFEDIQNLEFPPVIVYAVPVMVALTIIEWFMRRREYVHELEEAAQALGYDTSLRPTLRKSGYNPFRYTSYRNAYAEELTDYIAGRQGTSHADKHKYDIKDGLAAAGVGIGNLVSTALVKAATFGIILFFYNLTPLYIPTTWWSFIACFFVVDFCRYWAHRVSHEQRFWWATHVTHHSSEQYNFTVSFRLSWTQHIKVIFFIPAALLGFDPFVFFICMQIGVLYQFWIHTELIDRMWAPIEYFFVTPSHHRVHHATEEKYLDKNYGSSLIIWDRMFGTFCPEQETPNYGILKPVNSYNPIKLVFHEHIDMLKDMKTYRHPKAWWRIMFHGPGLTLDKERHYGFYKYKNGEMPQEEAATNQAMEKPVAQRNPRNVVV</sequence>
<keyword evidence="11" id="KW-1185">Reference proteome</keyword>